<keyword evidence="7" id="KW-1185">Reference proteome</keyword>
<dbReference type="Proteomes" id="UP000503308">
    <property type="component" value="Chromosome"/>
</dbReference>
<comment type="similarity">
    <text evidence="1">Belongs to the LysR transcriptional regulatory family.</text>
</comment>
<dbReference type="Pfam" id="PF03466">
    <property type="entry name" value="LysR_substrate"/>
    <property type="match status" value="1"/>
</dbReference>
<dbReference type="SUPFAM" id="SSF46785">
    <property type="entry name" value="Winged helix' DNA-binding domain"/>
    <property type="match status" value="1"/>
</dbReference>
<proteinExistence type="inferred from homology"/>
<keyword evidence="4" id="KW-0804">Transcription</keyword>
<dbReference type="PANTHER" id="PTHR30126">
    <property type="entry name" value="HTH-TYPE TRANSCRIPTIONAL REGULATOR"/>
    <property type="match status" value="1"/>
</dbReference>
<dbReference type="InterPro" id="IPR000847">
    <property type="entry name" value="LysR_HTH_N"/>
</dbReference>
<evidence type="ECO:0000256" key="1">
    <source>
        <dbReference type="ARBA" id="ARBA00009437"/>
    </source>
</evidence>
<protein>
    <submittedName>
        <fullName evidence="6">LysR family transcriptional regulator</fullName>
    </submittedName>
</protein>
<name>A0A858SWV1_9RHOB</name>
<dbReference type="InterPro" id="IPR036388">
    <property type="entry name" value="WH-like_DNA-bd_sf"/>
</dbReference>
<dbReference type="SUPFAM" id="SSF53850">
    <property type="entry name" value="Periplasmic binding protein-like II"/>
    <property type="match status" value="1"/>
</dbReference>
<reference evidence="6 7" key="1">
    <citation type="submission" date="2020-02" db="EMBL/GenBank/DDBJ databases">
        <title>Genome sequence of Roseobacter ponti.</title>
        <authorList>
            <person name="Hollensteiner J."/>
            <person name="Schneider D."/>
            <person name="Poehlein A."/>
            <person name="Daniel R."/>
        </authorList>
    </citation>
    <scope>NUCLEOTIDE SEQUENCE [LARGE SCALE GENOMIC DNA]</scope>
    <source>
        <strain evidence="6 7">DSM 106830</strain>
    </source>
</reference>
<dbReference type="PRINTS" id="PR00039">
    <property type="entry name" value="HTHLYSR"/>
</dbReference>
<dbReference type="AlphaFoldDB" id="A0A858SWV1"/>
<feature type="domain" description="HTH lysR-type" evidence="5">
    <location>
        <begin position="1"/>
        <end position="62"/>
    </location>
</feature>
<dbReference type="Pfam" id="PF00126">
    <property type="entry name" value="HTH_1"/>
    <property type="match status" value="1"/>
</dbReference>
<keyword evidence="2" id="KW-0805">Transcription regulation</keyword>
<dbReference type="PANTHER" id="PTHR30126:SF40">
    <property type="entry name" value="HTH-TYPE TRANSCRIPTIONAL REGULATOR GLTR"/>
    <property type="match status" value="1"/>
</dbReference>
<dbReference type="RefSeq" id="WP_169641149.1">
    <property type="nucleotide sequence ID" value="NZ_CP048788.1"/>
</dbReference>
<evidence type="ECO:0000256" key="3">
    <source>
        <dbReference type="ARBA" id="ARBA00023125"/>
    </source>
</evidence>
<evidence type="ECO:0000259" key="5">
    <source>
        <dbReference type="PROSITE" id="PS50931"/>
    </source>
</evidence>
<organism evidence="6 7">
    <name type="scientific">Roseobacter ponti</name>
    <dbReference type="NCBI Taxonomy" id="1891787"/>
    <lineage>
        <taxon>Bacteria</taxon>
        <taxon>Pseudomonadati</taxon>
        <taxon>Pseudomonadota</taxon>
        <taxon>Alphaproteobacteria</taxon>
        <taxon>Rhodobacterales</taxon>
        <taxon>Roseobacteraceae</taxon>
        <taxon>Roseobacter</taxon>
    </lineage>
</organism>
<dbReference type="PROSITE" id="PS50931">
    <property type="entry name" value="HTH_LYSR"/>
    <property type="match status" value="1"/>
</dbReference>
<dbReference type="KEGG" id="rpon:G3256_12515"/>
<dbReference type="GO" id="GO:0003700">
    <property type="term" value="F:DNA-binding transcription factor activity"/>
    <property type="evidence" value="ECO:0007669"/>
    <property type="project" value="InterPro"/>
</dbReference>
<evidence type="ECO:0000313" key="6">
    <source>
        <dbReference type="EMBL" id="QJF51931.1"/>
    </source>
</evidence>
<evidence type="ECO:0000256" key="4">
    <source>
        <dbReference type="ARBA" id="ARBA00023163"/>
    </source>
</evidence>
<sequence>MTRTAELRTLQAFLTVAQEGSISRAAEVLHLTQPAISLQLKRLSEDTGLKLFSRTSRGMELTRDGASLLVKAEKVFAALTDFSQTARRMNGAVRGRLRIGTIVDPDFIRLGGFLGGLMEAFPDLRTELVHGMSGEVISRLLRNQIDVGYFLGSLDDPALPDETELRENRRAFRQVDLTRIRYRVIAPAGWDRMVMGKDWKELARLPWIGTPPKSVHSRLLEKVFAGAGHLQNQVALVDQEPGMLALVQCGVGLSLCQESIALDQKQSRGLVVADAVKIDTNLSFVALKERAEDPNISAALEVMEGVWRA</sequence>
<evidence type="ECO:0000313" key="7">
    <source>
        <dbReference type="Proteomes" id="UP000503308"/>
    </source>
</evidence>
<dbReference type="GO" id="GO:0000976">
    <property type="term" value="F:transcription cis-regulatory region binding"/>
    <property type="evidence" value="ECO:0007669"/>
    <property type="project" value="TreeGrafter"/>
</dbReference>
<dbReference type="FunFam" id="1.10.10.10:FF:000001">
    <property type="entry name" value="LysR family transcriptional regulator"/>
    <property type="match status" value="1"/>
</dbReference>
<gene>
    <name evidence="6" type="ORF">G3256_12515</name>
</gene>
<dbReference type="InterPro" id="IPR005119">
    <property type="entry name" value="LysR_subst-bd"/>
</dbReference>
<accession>A0A858SWV1</accession>
<dbReference type="Gene3D" id="1.10.10.10">
    <property type="entry name" value="Winged helix-like DNA-binding domain superfamily/Winged helix DNA-binding domain"/>
    <property type="match status" value="1"/>
</dbReference>
<keyword evidence="3" id="KW-0238">DNA-binding</keyword>
<dbReference type="CDD" id="cd05466">
    <property type="entry name" value="PBP2_LTTR_substrate"/>
    <property type="match status" value="1"/>
</dbReference>
<evidence type="ECO:0000256" key="2">
    <source>
        <dbReference type="ARBA" id="ARBA00023015"/>
    </source>
</evidence>
<dbReference type="EMBL" id="CP048788">
    <property type="protein sequence ID" value="QJF51931.1"/>
    <property type="molecule type" value="Genomic_DNA"/>
</dbReference>
<dbReference type="Gene3D" id="3.40.190.10">
    <property type="entry name" value="Periplasmic binding protein-like II"/>
    <property type="match status" value="2"/>
</dbReference>
<dbReference type="InterPro" id="IPR036390">
    <property type="entry name" value="WH_DNA-bd_sf"/>
</dbReference>